<dbReference type="GO" id="GO:0005759">
    <property type="term" value="C:mitochondrial matrix"/>
    <property type="evidence" value="ECO:0007669"/>
    <property type="project" value="TreeGrafter"/>
</dbReference>
<dbReference type="InterPro" id="IPR027266">
    <property type="entry name" value="TrmE/GcvT-like"/>
</dbReference>
<comment type="subcellular location">
    <subcellularLocation>
        <location evidence="1">Mitochondrion</location>
    </subcellularLocation>
</comment>
<dbReference type="InterPro" id="IPR045179">
    <property type="entry name" value="YgfZ/GcvT"/>
</dbReference>
<organism evidence="5 6">
    <name type="scientific">Plasmopara halstedii</name>
    <name type="common">Downy mildew of sunflower</name>
    <dbReference type="NCBI Taxonomy" id="4781"/>
    <lineage>
        <taxon>Eukaryota</taxon>
        <taxon>Sar</taxon>
        <taxon>Stramenopiles</taxon>
        <taxon>Oomycota</taxon>
        <taxon>Peronosporomycetes</taxon>
        <taxon>Peronosporales</taxon>
        <taxon>Peronosporaceae</taxon>
        <taxon>Plasmopara</taxon>
    </lineage>
</organism>
<proteinExistence type="predicted"/>
<evidence type="ECO:0000256" key="2">
    <source>
        <dbReference type="ARBA" id="ARBA00022946"/>
    </source>
</evidence>
<dbReference type="InterPro" id="IPR006222">
    <property type="entry name" value="GCVT_N"/>
</dbReference>
<sequence>MASVLRHSGVARLIDRQVTQLHGADASRFIQAVLTNDAKHLTHRGSAIYGGFLSSKGRIVGDCHVLQLADDTFLLDYDDKLKEALFKHWKRYKLRMNVEIKDVTDAFDVYATISALVDDMDAALVPKIRMLDQLQTLNSENNAMIFADPRGKSFGTRAIVPAGSSLNLPAGHEMMDASAFSDHQIALGVAEGKEMVEEIPLECNLDLMQGVSFQKGCYVGQELTARTQFKGNVRKRLVPVALIPSDQHDVVKALSQLNFKSFDAPSNALLRAYLADSKGWHPANSPKVGCKIIAPGETKAVGTLVKVGKDVRCAVSMMRLAKLHPPVSEVSGIVPSIDFQTEDAAGYDYSAVQFFASNEIDA</sequence>
<name>A0A0P1AM77_PLAHL</name>
<dbReference type="InterPro" id="IPR017703">
    <property type="entry name" value="YgfZ/GCV_T_CS"/>
</dbReference>
<evidence type="ECO:0000313" key="5">
    <source>
        <dbReference type="EMBL" id="CEG42015.1"/>
    </source>
</evidence>
<evidence type="ECO:0000256" key="1">
    <source>
        <dbReference type="ARBA" id="ARBA00004173"/>
    </source>
</evidence>
<keyword evidence="2" id="KW-0809">Transit peptide</keyword>
<evidence type="ECO:0000259" key="4">
    <source>
        <dbReference type="Pfam" id="PF01571"/>
    </source>
</evidence>
<dbReference type="EMBL" id="CCYD01000610">
    <property type="protein sequence ID" value="CEG42015.1"/>
    <property type="molecule type" value="Genomic_DNA"/>
</dbReference>
<dbReference type="PANTHER" id="PTHR22602:SF0">
    <property type="entry name" value="TRANSFERASE CAF17, MITOCHONDRIAL-RELATED"/>
    <property type="match status" value="1"/>
</dbReference>
<dbReference type="Gene3D" id="3.30.1360.120">
    <property type="entry name" value="Probable tRNA modification gtpase trme, domain 1"/>
    <property type="match status" value="1"/>
</dbReference>
<dbReference type="STRING" id="4781.A0A0P1AM77"/>
<dbReference type="RefSeq" id="XP_024578384.1">
    <property type="nucleotide sequence ID" value="XM_024727849.1"/>
</dbReference>
<dbReference type="OrthoDB" id="191995at2759"/>
<dbReference type="Proteomes" id="UP000054928">
    <property type="component" value="Unassembled WGS sequence"/>
</dbReference>
<dbReference type="GO" id="GO:0016226">
    <property type="term" value="P:iron-sulfur cluster assembly"/>
    <property type="evidence" value="ECO:0007669"/>
    <property type="project" value="TreeGrafter"/>
</dbReference>
<dbReference type="GeneID" id="36407377"/>
<dbReference type="SUPFAM" id="SSF103025">
    <property type="entry name" value="Folate-binding domain"/>
    <property type="match status" value="1"/>
</dbReference>
<keyword evidence="5" id="KW-0808">Transferase</keyword>
<dbReference type="GO" id="GO:0016740">
    <property type="term" value="F:transferase activity"/>
    <property type="evidence" value="ECO:0007669"/>
    <property type="project" value="UniProtKB-KW"/>
</dbReference>
<feature type="domain" description="GCVT N-terminal" evidence="4">
    <location>
        <begin position="19"/>
        <end position="108"/>
    </location>
</feature>
<dbReference type="Pfam" id="PF01571">
    <property type="entry name" value="GCV_T"/>
    <property type="match status" value="1"/>
</dbReference>
<reference evidence="6" key="1">
    <citation type="submission" date="2014-09" db="EMBL/GenBank/DDBJ databases">
        <authorList>
            <person name="Sharma Rahul"/>
            <person name="Thines Marco"/>
        </authorList>
    </citation>
    <scope>NUCLEOTIDE SEQUENCE [LARGE SCALE GENOMIC DNA]</scope>
</reference>
<dbReference type="OMA" id="KHWKRYK"/>
<keyword evidence="3" id="KW-0496">Mitochondrion</keyword>
<evidence type="ECO:0000313" key="6">
    <source>
        <dbReference type="Proteomes" id="UP000054928"/>
    </source>
</evidence>
<dbReference type="AlphaFoldDB" id="A0A0P1AM77"/>
<protein>
    <submittedName>
        <fullName evidence="5">Transferase caf17 mitochondrial-like</fullName>
    </submittedName>
</protein>
<evidence type="ECO:0000256" key="3">
    <source>
        <dbReference type="ARBA" id="ARBA00023128"/>
    </source>
</evidence>
<accession>A0A0P1AM77</accession>
<dbReference type="PANTHER" id="PTHR22602">
    <property type="entry name" value="TRANSFERASE CAF17, MITOCHONDRIAL-RELATED"/>
    <property type="match status" value="1"/>
</dbReference>
<keyword evidence="6" id="KW-1185">Reference proteome</keyword>
<dbReference type="NCBIfam" id="TIGR03317">
    <property type="entry name" value="ygfZ_signature"/>
    <property type="match status" value="1"/>
</dbReference>